<evidence type="ECO:0000313" key="4">
    <source>
        <dbReference type="Proteomes" id="UP000574761"/>
    </source>
</evidence>
<dbReference type="InterPro" id="IPR005530">
    <property type="entry name" value="SPW"/>
</dbReference>
<dbReference type="Proteomes" id="UP000574761">
    <property type="component" value="Unassembled WGS sequence"/>
</dbReference>
<name>A0A7W6GL75_9HYPH</name>
<sequence>MVTLILAFCLFISPWVVGFIADTTPSWNAWIAAIVLGAFAVMTLSAFAEWEEWVNLVIGLWLIASPWLLGFMANTNAMWTHVILGICTAALSAWAVWDYRHPHSHA</sequence>
<keyword evidence="1" id="KW-1133">Transmembrane helix</keyword>
<evidence type="ECO:0000259" key="2">
    <source>
        <dbReference type="Pfam" id="PF03779"/>
    </source>
</evidence>
<feature type="transmembrane region" description="Helical" evidence="1">
    <location>
        <begin position="28"/>
        <end position="47"/>
    </location>
</feature>
<protein>
    <submittedName>
        <fullName evidence="3">Putative membrane protein</fullName>
    </submittedName>
</protein>
<feature type="domain" description="SPW repeat-containing integral membrane" evidence="2">
    <location>
        <begin position="2"/>
        <end position="93"/>
    </location>
</feature>
<accession>A0A7W6GL75</accession>
<evidence type="ECO:0000313" key="3">
    <source>
        <dbReference type="EMBL" id="MBB3978963.1"/>
    </source>
</evidence>
<evidence type="ECO:0000256" key="1">
    <source>
        <dbReference type="SAM" id="Phobius"/>
    </source>
</evidence>
<feature type="transmembrane region" description="Helical" evidence="1">
    <location>
        <begin position="78"/>
        <end position="97"/>
    </location>
</feature>
<comment type="caution">
    <text evidence="3">The sequence shown here is derived from an EMBL/GenBank/DDBJ whole genome shotgun (WGS) entry which is preliminary data.</text>
</comment>
<dbReference type="Pfam" id="PF03779">
    <property type="entry name" value="SPW"/>
    <property type="match status" value="1"/>
</dbReference>
<keyword evidence="4" id="KW-1185">Reference proteome</keyword>
<keyword evidence="1" id="KW-0472">Membrane</keyword>
<organism evidence="3 4">
    <name type="scientific">Mycoplana azooxidifex</name>
    <dbReference type="NCBI Taxonomy" id="1636188"/>
    <lineage>
        <taxon>Bacteria</taxon>
        <taxon>Pseudomonadati</taxon>
        <taxon>Pseudomonadota</taxon>
        <taxon>Alphaproteobacteria</taxon>
        <taxon>Hyphomicrobiales</taxon>
        <taxon>Rhizobiaceae</taxon>
        <taxon>Mycoplana</taxon>
    </lineage>
</organism>
<keyword evidence="1" id="KW-0812">Transmembrane</keyword>
<dbReference type="AlphaFoldDB" id="A0A7W6GL75"/>
<dbReference type="EMBL" id="JACIEE010000009">
    <property type="protein sequence ID" value="MBB3978963.1"/>
    <property type="molecule type" value="Genomic_DNA"/>
</dbReference>
<gene>
    <name evidence="3" type="ORF">GGQ64_004199</name>
</gene>
<proteinExistence type="predicted"/>
<feature type="transmembrane region" description="Helical" evidence="1">
    <location>
        <begin position="54"/>
        <end position="72"/>
    </location>
</feature>
<reference evidence="3 4" key="1">
    <citation type="submission" date="2020-08" db="EMBL/GenBank/DDBJ databases">
        <title>Genomic Encyclopedia of Type Strains, Phase IV (KMG-IV): sequencing the most valuable type-strain genomes for metagenomic binning, comparative biology and taxonomic classification.</title>
        <authorList>
            <person name="Goeker M."/>
        </authorList>
    </citation>
    <scope>NUCLEOTIDE SEQUENCE [LARGE SCALE GENOMIC DNA]</scope>
    <source>
        <strain evidence="3 4">DSM 100211</strain>
    </source>
</reference>